<dbReference type="InterPro" id="IPR012349">
    <property type="entry name" value="Split_barrel_FMN-bd"/>
</dbReference>
<sequence>MYVPHFNAMSDEAQLRGLVHEVATGQLVTVGADGFPVATLLPILWEGDTVVAHMARANPHWQQIRDGAPALVVVTGADAYVSPSWYASKAEHGRVVPTWNYSAVELAGRAHVHDDPAWLRTAVDALVHRHEAHRPAPWSSADAPPKYVDGQLRAIVGIEVRVERAQGKAKLSQNRSDADREGVVTGLRAEGTAGGAAVAAAMESAR</sequence>
<dbReference type="PANTHER" id="PTHR35802:SF1">
    <property type="entry name" value="PROTEASE SYNTHASE AND SPORULATION PROTEIN PAI 2"/>
    <property type="match status" value="1"/>
</dbReference>
<protein>
    <submittedName>
        <fullName evidence="1">FMN-binding negative transcriptional regulator</fullName>
    </submittedName>
</protein>
<dbReference type="Pfam" id="PF04299">
    <property type="entry name" value="FMN_bind_2"/>
    <property type="match status" value="1"/>
</dbReference>
<proteinExistence type="predicted"/>
<dbReference type="SUPFAM" id="SSF50475">
    <property type="entry name" value="FMN-binding split barrel"/>
    <property type="match status" value="1"/>
</dbReference>
<dbReference type="Gene3D" id="2.30.110.10">
    <property type="entry name" value="Electron Transport, Fmn-binding Protein, Chain A"/>
    <property type="match status" value="1"/>
</dbReference>
<dbReference type="InterPro" id="IPR007396">
    <property type="entry name" value="TR_PAI2-type"/>
</dbReference>
<accession>A0ABN3UEZ8</accession>
<comment type="caution">
    <text evidence="1">The sequence shown here is derived from an EMBL/GenBank/DDBJ whole genome shotgun (WGS) entry which is preliminary data.</text>
</comment>
<gene>
    <name evidence="1" type="ORF">GCM10009867_03280</name>
</gene>
<organism evidence="1 2">
    <name type="scientific">Pedococcus aerophilus</name>
    <dbReference type="NCBI Taxonomy" id="436356"/>
    <lineage>
        <taxon>Bacteria</taxon>
        <taxon>Bacillati</taxon>
        <taxon>Actinomycetota</taxon>
        <taxon>Actinomycetes</taxon>
        <taxon>Micrococcales</taxon>
        <taxon>Intrasporangiaceae</taxon>
        <taxon>Pedococcus</taxon>
    </lineage>
</organism>
<dbReference type="PANTHER" id="PTHR35802">
    <property type="entry name" value="PROTEASE SYNTHASE AND SPORULATION PROTEIN PAI 2"/>
    <property type="match status" value="1"/>
</dbReference>
<dbReference type="Proteomes" id="UP001501326">
    <property type="component" value="Unassembled WGS sequence"/>
</dbReference>
<dbReference type="RefSeq" id="WP_344189623.1">
    <property type="nucleotide sequence ID" value="NZ_BAAARN010000001.1"/>
</dbReference>
<keyword evidence="2" id="KW-1185">Reference proteome</keyword>
<evidence type="ECO:0000313" key="1">
    <source>
        <dbReference type="EMBL" id="GAA2730886.1"/>
    </source>
</evidence>
<evidence type="ECO:0000313" key="2">
    <source>
        <dbReference type="Proteomes" id="UP001501326"/>
    </source>
</evidence>
<reference evidence="1 2" key="1">
    <citation type="journal article" date="2019" name="Int. J. Syst. Evol. Microbiol.">
        <title>The Global Catalogue of Microorganisms (GCM) 10K type strain sequencing project: providing services to taxonomists for standard genome sequencing and annotation.</title>
        <authorList>
            <consortium name="The Broad Institute Genomics Platform"/>
            <consortium name="The Broad Institute Genome Sequencing Center for Infectious Disease"/>
            <person name="Wu L."/>
            <person name="Ma J."/>
        </authorList>
    </citation>
    <scope>NUCLEOTIDE SEQUENCE [LARGE SCALE GENOMIC DNA]</scope>
    <source>
        <strain evidence="1 2">JCM 16378</strain>
    </source>
</reference>
<name>A0ABN3UEZ8_9MICO</name>
<dbReference type="PIRSF" id="PIRSF010372">
    <property type="entry name" value="PaiB"/>
    <property type="match status" value="1"/>
</dbReference>
<dbReference type="EMBL" id="BAAARN010000001">
    <property type="protein sequence ID" value="GAA2730886.1"/>
    <property type="molecule type" value="Genomic_DNA"/>
</dbReference>